<proteinExistence type="predicted"/>
<keyword evidence="1" id="KW-0812">Transmembrane</keyword>
<keyword evidence="1" id="KW-0472">Membrane</keyword>
<sequence>MKNKKRQSSNILILERRCIVSLGAMLFILAGLYVYFVMFSVSHVVAREEFISQGEKLAEQVSEVEREYLTHSRSLTEVYAHSLGFFEVASKSFVERSTVASVSNTLSNAR</sequence>
<keyword evidence="1" id="KW-1133">Transmembrane helix</keyword>
<organism evidence="2 3">
    <name type="scientific">Candidatus Kaiserbacteria bacterium CG10_big_fil_rev_8_21_14_0_10_45_20</name>
    <dbReference type="NCBI Taxonomy" id="1974607"/>
    <lineage>
        <taxon>Bacteria</taxon>
        <taxon>Candidatus Kaiseribacteriota</taxon>
    </lineage>
</organism>
<dbReference type="AlphaFoldDB" id="A0A2H0UGA2"/>
<evidence type="ECO:0000313" key="2">
    <source>
        <dbReference type="EMBL" id="PIR85411.1"/>
    </source>
</evidence>
<dbReference type="Proteomes" id="UP000229315">
    <property type="component" value="Unassembled WGS sequence"/>
</dbReference>
<gene>
    <name evidence="2" type="ORF">COU15_01110</name>
</gene>
<comment type="caution">
    <text evidence="2">The sequence shown here is derived from an EMBL/GenBank/DDBJ whole genome shotgun (WGS) entry which is preliminary data.</text>
</comment>
<evidence type="ECO:0000313" key="3">
    <source>
        <dbReference type="Proteomes" id="UP000229315"/>
    </source>
</evidence>
<dbReference type="EMBL" id="PFBH01000005">
    <property type="protein sequence ID" value="PIR85411.1"/>
    <property type="molecule type" value="Genomic_DNA"/>
</dbReference>
<evidence type="ECO:0000256" key="1">
    <source>
        <dbReference type="SAM" id="Phobius"/>
    </source>
</evidence>
<protein>
    <submittedName>
        <fullName evidence="2">Uncharacterized protein</fullName>
    </submittedName>
</protein>
<feature type="transmembrane region" description="Helical" evidence="1">
    <location>
        <begin position="20"/>
        <end position="41"/>
    </location>
</feature>
<name>A0A2H0UGA2_9BACT</name>
<reference evidence="3" key="1">
    <citation type="submission" date="2017-09" db="EMBL/GenBank/DDBJ databases">
        <title>Depth-based differentiation of microbial function through sediment-hosted aquifers and enrichment of novel symbionts in the deep terrestrial subsurface.</title>
        <authorList>
            <person name="Probst A.J."/>
            <person name="Ladd B."/>
            <person name="Jarett J.K."/>
            <person name="Geller-Mcgrath D.E."/>
            <person name="Sieber C.M.K."/>
            <person name="Emerson J.B."/>
            <person name="Anantharaman K."/>
            <person name="Thomas B.C."/>
            <person name="Malmstrom R."/>
            <person name="Stieglmeier M."/>
            <person name="Klingl A."/>
            <person name="Woyke T."/>
            <person name="Ryan C.M."/>
            <person name="Banfield J.F."/>
        </authorList>
    </citation>
    <scope>NUCLEOTIDE SEQUENCE [LARGE SCALE GENOMIC DNA]</scope>
</reference>
<accession>A0A2H0UGA2</accession>